<keyword evidence="3" id="KW-1185">Reference proteome</keyword>
<reference evidence="3" key="2">
    <citation type="submission" date="2015-01" db="EMBL/GenBank/DDBJ databases">
        <title>Evolutionary Origins and Diversification of the Mycorrhizal Mutualists.</title>
        <authorList>
            <consortium name="DOE Joint Genome Institute"/>
            <consortium name="Mycorrhizal Genomics Consortium"/>
            <person name="Kohler A."/>
            <person name="Kuo A."/>
            <person name="Nagy L.G."/>
            <person name="Floudas D."/>
            <person name="Copeland A."/>
            <person name="Barry K.W."/>
            <person name="Cichocki N."/>
            <person name="Veneault-Fourrey C."/>
            <person name="LaButti K."/>
            <person name="Lindquist E.A."/>
            <person name="Lipzen A."/>
            <person name="Lundell T."/>
            <person name="Morin E."/>
            <person name="Murat C."/>
            <person name="Riley R."/>
            <person name="Ohm R."/>
            <person name="Sun H."/>
            <person name="Tunlid A."/>
            <person name="Henrissat B."/>
            <person name="Grigoriev I.V."/>
            <person name="Hibbett D.S."/>
            <person name="Martin F."/>
        </authorList>
    </citation>
    <scope>NUCLEOTIDE SEQUENCE [LARGE SCALE GENOMIC DNA]</scope>
    <source>
        <strain evidence="3">MUT 4182</strain>
    </source>
</reference>
<sequence>MTMPSGPPQRKLPLFRATRRKTSSTTPSSRSTEETSEPASYVGFQFQSLGSTAKKKPAFIALAPTSLRHLTHIVDSFHVAAYPASSNDHRPKVCSCLCDDDAIGPSIPSQSNLSHSPSPKPTTQRRRS</sequence>
<feature type="compositionally biased region" description="Polar residues" evidence="1">
    <location>
        <begin position="107"/>
        <end position="117"/>
    </location>
</feature>
<proteinExistence type="predicted"/>
<protein>
    <submittedName>
        <fullName evidence="2">Uncharacterized protein</fullName>
    </submittedName>
</protein>
<reference evidence="2 3" key="1">
    <citation type="submission" date="2014-04" db="EMBL/GenBank/DDBJ databases">
        <authorList>
            <consortium name="DOE Joint Genome Institute"/>
            <person name="Kuo A."/>
            <person name="Girlanda M."/>
            <person name="Perotto S."/>
            <person name="Kohler A."/>
            <person name="Nagy L.G."/>
            <person name="Floudas D."/>
            <person name="Copeland A."/>
            <person name="Barry K.W."/>
            <person name="Cichocki N."/>
            <person name="Veneault-Fourrey C."/>
            <person name="LaButti K."/>
            <person name="Lindquist E.A."/>
            <person name="Lipzen A."/>
            <person name="Lundell T."/>
            <person name="Morin E."/>
            <person name="Murat C."/>
            <person name="Sun H."/>
            <person name="Tunlid A."/>
            <person name="Henrissat B."/>
            <person name="Grigoriev I.V."/>
            <person name="Hibbett D.S."/>
            <person name="Martin F."/>
            <person name="Nordberg H.P."/>
            <person name="Cantor M.N."/>
            <person name="Hua S.X."/>
        </authorList>
    </citation>
    <scope>NUCLEOTIDE SEQUENCE [LARGE SCALE GENOMIC DNA]</scope>
    <source>
        <strain evidence="2 3">MUT 4182</strain>
    </source>
</reference>
<dbReference type="Proteomes" id="UP000054248">
    <property type="component" value="Unassembled WGS sequence"/>
</dbReference>
<organism evidence="2 3">
    <name type="scientific">Tulasnella calospora MUT 4182</name>
    <dbReference type="NCBI Taxonomy" id="1051891"/>
    <lineage>
        <taxon>Eukaryota</taxon>
        <taxon>Fungi</taxon>
        <taxon>Dikarya</taxon>
        <taxon>Basidiomycota</taxon>
        <taxon>Agaricomycotina</taxon>
        <taxon>Agaricomycetes</taxon>
        <taxon>Cantharellales</taxon>
        <taxon>Tulasnellaceae</taxon>
        <taxon>Tulasnella</taxon>
    </lineage>
</organism>
<dbReference type="EMBL" id="KN823087">
    <property type="protein sequence ID" value="KIO23337.1"/>
    <property type="molecule type" value="Genomic_DNA"/>
</dbReference>
<evidence type="ECO:0000256" key="1">
    <source>
        <dbReference type="SAM" id="MobiDB-lite"/>
    </source>
</evidence>
<name>A0A0C3LPN2_9AGAM</name>
<dbReference type="AlphaFoldDB" id="A0A0C3LPN2"/>
<gene>
    <name evidence="2" type="ORF">M407DRAFT_244812</name>
</gene>
<dbReference type="HOGENOM" id="CLU_1961191_0_0_1"/>
<evidence type="ECO:0000313" key="2">
    <source>
        <dbReference type="EMBL" id="KIO23337.1"/>
    </source>
</evidence>
<accession>A0A0C3LPN2</accession>
<feature type="region of interest" description="Disordered" evidence="1">
    <location>
        <begin position="105"/>
        <end position="128"/>
    </location>
</feature>
<evidence type="ECO:0000313" key="3">
    <source>
        <dbReference type="Proteomes" id="UP000054248"/>
    </source>
</evidence>
<feature type="region of interest" description="Disordered" evidence="1">
    <location>
        <begin position="1"/>
        <end position="40"/>
    </location>
</feature>